<comment type="similarity">
    <text evidence="3 8">Belongs to the inositol monophosphatase superfamily.</text>
</comment>
<comment type="caution">
    <text evidence="9">The sequence shown here is derived from an EMBL/GenBank/DDBJ whole genome shotgun (WGS) entry which is preliminary data.</text>
</comment>
<accession>A0A2U1TA69</accession>
<dbReference type="EC" id="3.1.3.25" evidence="8"/>
<dbReference type="Pfam" id="PF00459">
    <property type="entry name" value="Inositol_P"/>
    <property type="match status" value="1"/>
</dbReference>
<evidence type="ECO:0000256" key="6">
    <source>
        <dbReference type="ARBA" id="ARBA00022842"/>
    </source>
</evidence>
<keyword evidence="4 7" id="KW-0479">Metal-binding</keyword>
<evidence type="ECO:0000313" key="9">
    <source>
        <dbReference type="EMBL" id="PWC04585.1"/>
    </source>
</evidence>
<feature type="binding site" evidence="7">
    <location>
        <position position="68"/>
    </location>
    <ligand>
        <name>Mg(2+)</name>
        <dbReference type="ChEBI" id="CHEBI:18420"/>
        <label>1</label>
        <note>catalytic</note>
    </ligand>
</feature>
<dbReference type="Gene3D" id="3.40.190.80">
    <property type="match status" value="1"/>
</dbReference>
<dbReference type="CDD" id="cd01639">
    <property type="entry name" value="IMPase"/>
    <property type="match status" value="1"/>
</dbReference>
<evidence type="ECO:0000256" key="8">
    <source>
        <dbReference type="RuleBase" id="RU364068"/>
    </source>
</evidence>
<dbReference type="PANTHER" id="PTHR20854">
    <property type="entry name" value="INOSITOL MONOPHOSPHATASE"/>
    <property type="match status" value="1"/>
</dbReference>
<name>A0A2U1TA69_9MICO</name>
<dbReference type="InterPro" id="IPR020583">
    <property type="entry name" value="Inositol_monoP_metal-BS"/>
</dbReference>
<evidence type="ECO:0000256" key="3">
    <source>
        <dbReference type="ARBA" id="ARBA00009759"/>
    </source>
</evidence>
<dbReference type="PRINTS" id="PR00377">
    <property type="entry name" value="IMPHPHTASES"/>
</dbReference>
<evidence type="ECO:0000313" key="10">
    <source>
        <dbReference type="Proteomes" id="UP000244962"/>
    </source>
</evidence>
<feature type="binding site" evidence="7">
    <location>
        <position position="86"/>
    </location>
    <ligand>
        <name>Mg(2+)</name>
        <dbReference type="ChEBI" id="CHEBI:18420"/>
        <label>1</label>
        <note>catalytic</note>
    </ligand>
</feature>
<dbReference type="GO" id="GO:0046854">
    <property type="term" value="P:phosphatidylinositol phosphate biosynthetic process"/>
    <property type="evidence" value="ECO:0007669"/>
    <property type="project" value="InterPro"/>
</dbReference>
<evidence type="ECO:0000256" key="2">
    <source>
        <dbReference type="ARBA" id="ARBA00001946"/>
    </source>
</evidence>
<comment type="catalytic activity">
    <reaction evidence="1 8">
        <text>a myo-inositol phosphate + H2O = myo-inositol + phosphate</text>
        <dbReference type="Rhea" id="RHEA:24056"/>
        <dbReference type="ChEBI" id="CHEBI:15377"/>
        <dbReference type="ChEBI" id="CHEBI:17268"/>
        <dbReference type="ChEBI" id="CHEBI:43474"/>
        <dbReference type="ChEBI" id="CHEBI:84139"/>
        <dbReference type="EC" id="3.1.3.25"/>
    </reaction>
</comment>
<dbReference type="Gene3D" id="3.30.540.10">
    <property type="entry name" value="Fructose-1,6-Bisphosphatase, subunit A, domain 1"/>
    <property type="match status" value="1"/>
</dbReference>
<keyword evidence="5 8" id="KW-0378">Hydrolase</keyword>
<evidence type="ECO:0000256" key="1">
    <source>
        <dbReference type="ARBA" id="ARBA00001033"/>
    </source>
</evidence>
<dbReference type="SUPFAM" id="SSF56655">
    <property type="entry name" value="Carbohydrate phosphatase"/>
    <property type="match status" value="1"/>
</dbReference>
<dbReference type="GO" id="GO:0006020">
    <property type="term" value="P:inositol metabolic process"/>
    <property type="evidence" value="ECO:0007669"/>
    <property type="project" value="TreeGrafter"/>
</dbReference>
<sequence>MSVELQNLATEIALQAGELIHRRRREGVTVAASKSSAEDVVTLADRESEDLIRSLIADARPGDGFYGEESAATGSSTGVTWVVDPIDGTVNYLYDIPNYAVSIAVVEGDPDPHSWTALAGTVVNPAAGETFSASRGAGATLNGQTIRSNTDVAPSLAMVGTGFSYTAERRIWQAGIVQQLIGQVRDIRRMGSAALDLCSVACGRLDAYYERGLNPWDHAAGALIAQEAGARVGGLNGAEASRDFTLAADPVLFDALHEMLIDAGAEASVLG</sequence>
<proteinExistence type="inferred from homology"/>
<comment type="cofactor">
    <cofactor evidence="2 7 8">
        <name>Mg(2+)</name>
        <dbReference type="ChEBI" id="CHEBI:18420"/>
    </cofactor>
</comment>
<gene>
    <name evidence="9" type="ORF">DF223_14120</name>
</gene>
<dbReference type="Proteomes" id="UP000244962">
    <property type="component" value="Unassembled WGS sequence"/>
</dbReference>
<dbReference type="InterPro" id="IPR033942">
    <property type="entry name" value="IMPase"/>
</dbReference>
<feature type="binding site" evidence="7">
    <location>
        <position position="217"/>
    </location>
    <ligand>
        <name>Mg(2+)</name>
        <dbReference type="ChEBI" id="CHEBI:18420"/>
        <label>1</label>
        <note>catalytic</note>
    </ligand>
</feature>
<dbReference type="InterPro" id="IPR000760">
    <property type="entry name" value="Inositol_monophosphatase-like"/>
</dbReference>
<dbReference type="PANTHER" id="PTHR20854:SF4">
    <property type="entry name" value="INOSITOL-1-MONOPHOSPHATASE-RELATED"/>
    <property type="match status" value="1"/>
</dbReference>
<feature type="binding site" evidence="7">
    <location>
        <position position="84"/>
    </location>
    <ligand>
        <name>Mg(2+)</name>
        <dbReference type="ChEBI" id="CHEBI:18420"/>
        <label>1</label>
        <note>catalytic</note>
    </ligand>
</feature>
<dbReference type="InterPro" id="IPR020550">
    <property type="entry name" value="Inositol_monophosphatase_CS"/>
</dbReference>
<dbReference type="PROSITE" id="PS00630">
    <property type="entry name" value="IMP_2"/>
    <property type="match status" value="1"/>
</dbReference>
<keyword evidence="10" id="KW-1185">Reference proteome</keyword>
<dbReference type="GO" id="GO:0046872">
    <property type="term" value="F:metal ion binding"/>
    <property type="evidence" value="ECO:0007669"/>
    <property type="project" value="UniProtKB-KW"/>
</dbReference>
<protein>
    <recommendedName>
        <fullName evidence="8">Inositol-1-monophosphatase</fullName>
        <ecNumber evidence="8">3.1.3.25</ecNumber>
    </recommendedName>
</protein>
<evidence type="ECO:0000256" key="7">
    <source>
        <dbReference type="PIRSR" id="PIRSR600760-2"/>
    </source>
</evidence>
<feature type="binding site" evidence="7">
    <location>
        <position position="87"/>
    </location>
    <ligand>
        <name>Mg(2+)</name>
        <dbReference type="ChEBI" id="CHEBI:18420"/>
        <label>1</label>
        <note>catalytic</note>
    </ligand>
</feature>
<dbReference type="EMBL" id="QEFB01000018">
    <property type="protein sequence ID" value="PWC04585.1"/>
    <property type="molecule type" value="Genomic_DNA"/>
</dbReference>
<dbReference type="GO" id="GO:0007165">
    <property type="term" value="P:signal transduction"/>
    <property type="evidence" value="ECO:0007669"/>
    <property type="project" value="TreeGrafter"/>
</dbReference>
<keyword evidence="6 7" id="KW-0460">Magnesium</keyword>
<organism evidence="9 10">
    <name type="scientific">Mycetocola zhujimingii</name>
    <dbReference type="NCBI Taxonomy" id="2079792"/>
    <lineage>
        <taxon>Bacteria</taxon>
        <taxon>Bacillati</taxon>
        <taxon>Actinomycetota</taxon>
        <taxon>Actinomycetes</taxon>
        <taxon>Micrococcales</taxon>
        <taxon>Microbacteriaceae</taxon>
        <taxon>Mycetocola</taxon>
    </lineage>
</organism>
<dbReference type="AlphaFoldDB" id="A0A2U1TA69"/>
<evidence type="ECO:0000256" key="5">
    <source>
        <dbReference type="ARBA" id="ARBA00022801"/>
    </source>
</evidence>
<evidence type="ECO:0000256" key="4">
    <source>
        <dbReference type="ARBA" id="ARBA00022723"/>
    </source>
</evidence>
<reference evidence="10" key="1">
    <citation type="submission" date="2018-04" db="EMBL/GenBank/DDBJ databases">
        <authorList>
            <person name="Liu S."/>
            <person name="Wang Z."/>
            <person name="Li J."/>
        </authorList>
    </citation>
    <scope>NUCLEOTIDE SEQUENCE [LARGE SCALE GENOMIC DNA]</scope>
    <source>
        <strain evidence="10">622</strain>
    </source>
</reference>
<dbReference type="PROSITE" id="PS00629">
    <property type="entry name" value="IMP_1"/>
    <property type="match status" value="1"/>
</dbReference>
<dbReference type="RefSeq" id="WP_108963661.1">
    <property type="nucleotide sequence ID" value="NZ_QEFB01000018.1"/>
</dbReference>
<dbReference type="GO" id="GO:0008934">
    <property type="term" value="F:inositol monophosphate 1-phosphatase activity"/>
    <property type="evidence" value="ECO:0007669"/>
    <property type="project" value="InterPro"/>
</dbReference>